<dbReference type="PANTHER" id="PTHR24559:SF435">
    <property type="entry name" value="RIBONUCLEASE H"/>
    <property type="match status" value="1"/>
</dbReference>
<dbReference type="InterPro" id="IPR053134">
    <property type="entry name" value="RNA-dir_DNA_polymerase"/>
</dbReference>
<evidence type="ECO:0000259" key="8">
    <source>
        <dbReference type="Pfam" id="PF00078"/>
    </source>
</evidence>
<keyword evidence="4" id="KW-0540">Nuclease</keyword>
<evidence type="ECO:0000256" key="4">
    <source>
        <dbReference type="ARBA" id="ARBA00022722"/>
    </source>
</evidence>
<organism evidence="9 10">
    <name type="scientific">Mytilus galloprovincialis</name>
    <name type="common">Mediterranean mussel</name>
    <dbReference type="NCBI Taxonomy" id="29158"/>
    <lineage>
        <taxon>Eukaryota</taxon>
        <taxon>Metazoa</taxon>
        <taxon>Spiralia</taxon>
        <taxon>Lophotrochozoa</taxon>
        <taxon>Mollusca</taxon>
        <taxon>Bivalvia</taxon>
        <taxon>Autobranchia</taxon>
        <taxon>Pteriomorphia</taxon>
        <taxon>Mytilida</taxon>
        <taxon>Mytiloidea</taxon>
        <taxon>Mytilidae</taxon>
        <taxon>Mytilinae</taxon>
        <taxon>Mytilus</taxon>
    </lineage>
</organism>
<proteinExistence type="predicted"/>
<evidence type="ECO:0000256" key="7">
    <source>
        <dbReference type="ARBA" id="ARBA00022918"/>
    </source>
</evidence>
<dbReference type="AlphaFoldDB" id="A0A8B6HMS7"/>
<comment type="caution">
    <text evidence="9">The sequence shown here is derived from an EMBL/GenBank/DDBJ whole genome shotgun (WGS) entry which is preliminary data.</text>
</comment>
<keyword evidence="5" id="KW-0255">Endonuclease</keyword>
<keyword evidence="3" id="KW-0548">Nucleotidyltransferase</keyword>
<evidence type="ECO:0000256" key="1">
    <source>
        <dbReference type="ARBA" id="ARBA00022670"/>
    </source>
</evidence>
<dbReference type="EMBL" id="UYJE01010254">
    <property type="protein sequence ID" value="VDI81408.1"/>
    <property type="molecule type" value="Genomic_DNA"/>
</dbReference>
<dbReference type="Pfam" id="PF00078">
    <property type="entry name" value="RVT_1"/>
    <property type="match status" value="1"/>
</dbReference>
<sequence length="131" mass="15027">MRRTPLGFAQEEEAHLEKMLQSGVIQPSVSEWASAPVLIRKRDGSVRWCVDYRRVNGACSRQIFALPLVEECLDTLAGNVWYSKLDANSAYWQVKIKEEDRPKTAFITKYGLFEFARMAFGLSEVVIFYSL</sequence>
<dbReference type="Proteomes" id="UP000596742">
    <property type="component" value="Unassembled WGS sequence"/>
</dbReference>
<gene>
    <name evidence="9" type="ORF">MGAL_10B075102</name>
</gene>
<keyword evidence="2" id="KW-0808">Transferase</keyword>
<keyword evidence="7" id="KW-0695">RNA-directed DNA polymerase</keyword>
<keyword evidence="6" id="KW-0378">Hydrolase</keyword>
<dbReference type="GO" id="GO:0008233">
    <property type="term" value="F:peptidase activity"/>
    <property type="evidence" value="ECO:0007669"/>
    <property type="project" value="UniProtKB-KW"/>
</dbReference>
<evidence type="ECO:0000256" key="5">
    <source>
        <dbReference type="ARBA" id="ARBA00022759"/>
    </source>
</evidence>
<evidence type="ECO:0000256" key="3">
    <source>
        <dbReference type="ARBA" id="ARBA00022695"/>
    </source>
</evidence>
<dbReference type="GO" id="GO:0006508">
    <property type="term" value="P:proteolysis"/>
    <property type="evidence" value="ECO:0007669"/>
    <property type="project" value="UniProtKB-KW"/>
</dbReference>
<dbReference type="CDD" id="cd01647">
    <property type="entry name" value="RT_LTR"/>
    <property type="match status" value="1"/>
</dbReference>
<dbReference type="FunFam" id="3.10.10.10:FF:000007">
    <property type="entry name" value="Retrovirus-related Pol polyprotein from transposon 17.6-like Protein"/>
    <property type="match status" value="1"/>
</dbReference>
<dbReference type="InterPro" id="IPR000477">
    <property type="entry name" value="RT_dom"/>
</dbReference>
<evidence type="ECO:0000256" key="6">
    <source>
        <dbReference type="ARBA" id="ARBA00022801"/>
    </source>
</evidence>
<reference evidence="9" key="1">
    <citation type="submission" date="2018-11" db="EMBL/GenBank/DDBJ databases">
        <authorList>
            <person name="Alioto T."/>
            <person name="Alioto T."/>
        </authorList>
    </citation>
    <scope>NUCLEOTIDE SEQUENCE</scope>
</reference>
<protein>
    <recommendedName>
        <fullName evidence="8">Reverse transcriptase domain-containing protein</fullName>
    </recommendedName>
</protein>
<dbReference type="OrthoDB" id="6144019at2759"/>
<dbReference type="GO" id="GO:0004519">
    <property type="term" value="F:endonuclease activity"/>
    <property type="evidence" value="ECO:0007669"/>
    <property type="project" value="UniProtKB-KW"/>
</dbReference>
<dbReference type="InterPro" id="IPR043502">
    <property type="entry name" value="DNA/RNA_pol_sf"/>
</dbReference>
<name>A0A8B6HMS7_MYTGA</name>
<evidence type="ECO:0000313" key="9">
    <source>
        <dbReference type="EMBL" id="VDI81408.1"/>
    </source>
</evidence>
<feature type="domain" description="Reverse transcriptase" evidence="8">
    <location>
        <begin position="39"/>
        <end position="123"/>
    </location>
</feature>
<evidence type="ECO:0000256" key="2">
    <source>
        <dbReference type="ARBA" id="ARBA00022679"/>
    </source>
</evidence>
<dbReference type="SUPFAM" id="SSF56672">
    <property type="entry name" value="DNA/RNA polymerases"/>
    <property type="match status" value="1"/>
</dbReference>
<dbReference type="PANTHER" id="PTHR24559">
    <property type="entry name" value="TRANSPOSON TY3-I GAG-POL POLYPROTEIN"/>
    <property type="match status" value="1"/>
</dbReference>
<keyword evidence="10" id="KW-1185">Reference proteome</keyword>
<accession>A0A8B6HMS7</accession>
<evidence type="ECO:0000313" key="10">
    <source>
        <dbReference type="Proteomes" id="UP000596742"/>
    </source>
</evidence>
<keyword evidence="1" id="KW-0645">Protease</keyword>
<dbReference type="GO" id="GO:0003964">
    <property type="term" value="F:RNA-directed DNA polymerase activity"/>
    <property type="evidence" value="ECO:0007669"/>
    <property type="project" value="UniProtKB-KW"/>
</dbReference>
<dbReference type="Gene3D" id="3.10.10.10">
    <property type="entry name" value="HIV Type 1 Reverse Transcriptase, subunit A, domain 1"/>
    <property type="match status" value="1"/>
</dbReference>